<dbReference type="OrthoDB" id="3765654at2"/>
<accession>A0A4U2YX80</accession>
<proteinExistence type="predicted"/>
<name>A0A4U2YX80_9ACTN</name>
<dbReference type="InterPro" id="IPR013325">
    <property type="entry name" value="RNA_pol_sigma_r2"/>
</dbReference>
<dbReference type="AlphaFoldDB" id="A0A4U2YX80"/>
<dbReference type="RefSeq" id="WP_137065235.1">
    <property type="nucleotide sequence ID" value="NZ_CP040748.1"/>
</dbReference>
<sequence length="613" mass="66795">MDQPEEFDALYKDVRDQLLVEAYALTGDLAVSRTAVRDAFAVAWHHWNKVQRQEDKIGWLRPHVWRRARNRHTARPWHRERNLPDDVAETLEALNGLSLQQRKALVLTHLSPVPMGQLAREIGVTASAAETLVASADTDFARARGCTTDEVGLRLEGLRGVATGRWPRSTIVRRAGTTRRRTHAIAGVLATTALVVASGTVVAQGSDDAAALSDQGFSRRPLKVDTVAEVPTLSESSLLQAGQLARVNRSLTWSAGETHDNTTGDGLVLPCQNASFADPDGLGAYVRTFSGKPKPKAKRKPGASAVQMVELSRTTEEAEETYRTALGWFTACSTPWTQLVAVHALPGVGDEASIVTLRRWRGATRIAQVGVARTGQVVTTTMTEVRDGTTNPDKSASVLGASVNALCGRPGTGDCSAPPKPRREVVPAAGEVPGMLGEWDMPPIRGAGEPWVGTTPKEVSKNEAATRCDNTQFTGKAISVHLSRTFLFPEAAKKNPTFGLTQTAGVARNAAQTRRFVDRVRTKMARCSDEVSTEVTQIFNQRGRKSELTAWRVESELPGNRSLEVYMAIMRHGNTVSQVGFVPAGKLQITRDEFITLSKRALERLPRLRLEKK</sequence>
<gene>
    <name evidence="1" type="ORF">FC770_06620</name>
</gene>
<evidence type="ECO:0000313" key="2">
    <source>
        <dbReference type="Proteomes" id="UP000307808"/>
    </source>
</evidence>
<dbReference type="GO" id="GO:0006352">
    <property type="term" value="P:DNA-templated transcription initiation"/>
    <property type="evidence" value="ECO:0007669"/>
    <property type="project" value="InterPro"/>
</dbReference>
<dbReference type="EMBL" id="SZPY01000001">
    <property type="protein sequence ID" value="TKI64781.1"/>
    <property type="molecule type" value="Genomic_DNA"/>
</dbReference>
<dbReference type="GO" id="GO:0003700">
    <property type="term" value="F:DNA-binding transcription factor activity"/>
    <property type="evidence" value="ECO:0007669"/>
    <property type="project" value="InterPro"/>
</dbReference>
<dbReference type="SUPFAM" id="SSF88946">
    <property type="entry name" value="Sigma2 domain of RNA polymerase sigma factors"/>
    <property type="match status" value="1"/>
</dbReference>
<evidence type="ECO:0008006" key="3">
    <source>
        <dbReference type="Google" id="ProtNLM"/>
    </source>
</evidence>
<dbReference type="Proteomes" id="UP000307808">
    <property type="component" value="Unassembled WGS sequence"/>
</dbReference>
<keyword evidence="2" id="KW-1185">Reference proteome</keyword>
<evidence type="ECO:0000313" key="1">
    <source>
        <dbReference type="EMBL" id="TKI64781.1"/>
    </source>
</evidence>
<reference evidence="1 2" key="1">
    <citation type="submission" date="2019-04" db="EMBL/GenBank/DDBJ databases">
        <authorList>
            <person name="Dong K."/>
        </authorList>
    </citation>
    <scope>NUCLEOTIDE SEQUENCE [LARGE SCALE GENOMIC DNA]</scope>
    <source>
        <strain evidence="2">dk3543</strain>
    </source>
</reference>
<protein>
    <recommendedName>
        <fullName evidence="3">RNA polymerase sigma factor 70 region 4 type 2 domain-containing protein</fullName>
    </recommendedName>
</protein>
<organism evidence="1 2">
    <name type="scientific">Nocardioides jishulii</name>
    <dbReference type="NCBI Taxonomy" id="2575440"/>
    <lineage>
        <taxon>Bacteria</taxon>
        <taxon>Bacillati</taxon>
        <taxon>Actinomycetota</taxon>
        <taxon>Actinomycetes</taxon>
        <taxon>Propionibacteriales</taxon>
        <taxon>Nocardioidaceae</taxon>
        <taxon>Nocardioides</taxon>
    </lineage>
</organism>
<dbReference type="Gene3D" id="1.20.140.160">
    <property type="match status" value="1"/>
</dbReference>
<comment type="caution">
    <text evidence="1">The sequence shown here is derived from an EMBL/GenBank/DDBJ whole genome shotgun (WGS) entry which is preliminary data.</text>
</comment>